<evidence type="ECO:0000313" key="12">
    <source>
        <dbReference type="Proteomes" id="UP001279734"/>
    </source>
</evidence>
<dbReference type="InterPro" id="IPR046956">
    <property type="entry name" value="RLP23-like"/>
</dbReference>
<sequence length="123" mass="13549">MVCLLRLSPCLLCLSLHSPLTTSLLYPNFSAQLCHEDERVAVFEFKNNLTSGDSSLIPPWCASSGQVPYAKMASWMFASSDYCQWDGVMWNPLTGHVVGLVLSCGKLPGIIPTNSTLFTLRHL</sequence>
<evidence type="ECO:0000256" key="1">
    <source>
        <dbReference type="ARBA" id="ARBA00004479"/>
    </source>
</evidence>
<keyword evidence="3" id="KW-0812">Transmembrane</keyword>
<dbReference type="Gene3D" id="3.80.10.10">
    <property type="entry name" value="Ribonuclease Inhibitor"/>
    <property type="match status" value="1"/>
</dbReference>
<comment type="caution">
    <text evidence="11">The sequence shown here is derived from an EMBL/GenBank/DDBJ whole genome shotgun (WGS) entry which is preliminary data.</text>
</comment>
<dbReference type="Pfam" id="PF08263">
    <property type="entry name" value="LRRNT_2"/>
    <property type="match status" value="1"/>
</dbReference>
<evidence type="ECO:0000259" key="10">
    <source>
        <dbReference type="Pfam" id="PF08263"/>
    </source>
</evidence>
<organism evidence="11 12">
    <name type="scientific">Nepenthes gracilis</name>
    <name type="common">Slender pitcher plant</name>
    <dbReference type="NCBI Taxonomy" id="150966"/>
    <lineage>
        <taxon>Eukaryota</taxon>
        <taxon>Viridiplantae</taxon>
        <taxon>Streptophyta</taxon>
        <taxon>Embryophyta</taxon>
        <taxon>Tracheophyta</taxon>
        <taxon>Spermatophyta</taxon>
        <taxon>Magnoliopsida</taxon>
        <taxon>eudicotyledons</taxon>
        <taxon>Gunneridae</taxon>
        <taxon>Pentapetalae</taxon>
        <taxon>Caryophyllales</taxon>
        <taxon>Nepenthaceae</taxon>
        <taxon>Nepenthes</taxon>
    </lineage>
</organism>
<protein>
    <recommendedName>
        <fullName evidence="10">Leucine-rich repeat-containing N-terminal plant-type domain-containing protein</fullName>
    </recommendedName>
</protein>
<evidence type="ECO:0000256" key="4">
    <source>
        <dbReference type="ARBA" id="ARBA00022729"/>
    </source>
</evidence>
<evidence type="ECO:0000256" key="7">
    <source>
        <dbReference type="ARBA" id="ARBA00023136"/>
    </source>
</evidence>
<evidence type="ECO:0000256" key="5">
    <source>
        <dbReference type="ARBA" id="ARBA00022737"/>
    </source>
</evidence>
<evidence type="ECO:0000256" key="2">
    <source>
        <dbReference type="ARBA" id="ARBA00022614"/>
    </source>
</evidence>
<evidence type="ECO:0000313" key="11">
    <source>
        <dbReference type="EMBL" id="GMH14451.1"/>
    </source>
</evidence>
<name>A0AAD3SQ82_NEPGR</name>
<keyword evidence="7" id="KW-0472">Membrane</keyword>
<keyword evidence="5" id="KW-0677">Repeat</keyword>
<keyword evidence="8" id="KW-0325">Glycoprotein</keyword>
<dbReference type="AlphaFoldDB" id="A0AAD3SQ82"/>
<feature type="chain" id="PRO_5042079018" description="Leucine-rich repeat-containing N-terminal plant-type domain-containing protein" evidence="9">
    <location>
        <begin position="24"/>
        <end position="123"/>
    </location>
</feature>
<proteinExistence type="predicted"/>
<dbReference type="Proteomes" id="UP001279734">
    <property type="component" value="Unassembled WGS sequence"/>
</dbReference>
<evidence type="ECO:0000256" key="6">
    <source>
        <dbReference type="ARBA" id="ARBA00022989"/>
    </source>
</evidence>
<feature type="domain" description="Leucine-rich repeat-containing N-terminal plant-type" evidence="10">
    <location>
        <begin position="44"/>
        <end position="88"/>
    </location>
</feature>
<evidence type="ECO:0000256" key="3">
    <source>
        <dbReference type="ARBA" id="ARBA00022692"/>
    </source>
</evidence>
<keyword evidence="6" id="KW-1133">Transmembrane helix</keyword>
<dbReference type="InterPro" id="IPR032675">
    <property type="entry name" value="LRR_dom_sf"/>
</dbReference>
<evidence type="ECO:0000256" key="8">
    <source>
        <dbReference type="ARBA" id="ARBA00023180"/>
    </source>
</evidence>
<keyword evidence="12" id="KW-1185">Reference proteome</keyword>
<accession>A0AAD3SQ82</accession>
<gene>
    <name evidence="11" type="ORF">Nepgr_016292</name>
</gene>
<dbReference type="PANTHER" id="PTHR48061">
    <property type="entry name" value="LEUCINE-RICH REPEAT RECEPTOR PROTEIN KINASE EMS1-LIKE-RELATED"/>
    <property type="match status" value="1"/>
</dbReference>
<evidence type="ECO:0000256" key="9">
    <source>
        <dbReference type="SAM" id="SignalP"/>
    </source>
</evidence>
<keyword evidence="4 9" id="KW-0732">Signal</keyword>
<feature type="signal peptide" evidence="9">
    <location>
        <begin position="1"/>
        <end position="23"/>
    </location>
</feature>
<dbReference type="GO" id="GO:0016020">
    <property type="term" value="C:membrane"/>
    <property type="evidence" value="ECO:0007669"/>
    <property type="project" value="UniProtKB-SubCell"/>
</dbReference>
<comment type="subcellular location">
    <subcellularLocation>
        <location evidence="1">Membrane</location>
        <topology evidence="1">Single-pass type I membrane protein</topology>
    </subcellularLocation>
</comment>
<keyword evidence="2" id="KW-0433">Leucine-rich repeat</keyword>
<dbReference type="EMBL" id="BSYO01000014">
    <property type="protein sequence ID" value="GMH14451.1"/>
    <property type="molecule type" value="Genomic_DNA"/>
</dbReference>
<dbReference type="InterPro" id="IPR013210">
    <property type="entry name" value="LRR_N_plant-typ"/>
</dbReference>
<reference evidence="11" key="1">
    <citation type="submission" date="2023-05" db="EMBL/GenBank/DDBJ databases">
        <title>Nepenthes gracilis genome sequencing.</title>
        <authorList>
            <person name="Fukushima K."/>
        </authorList>
    </citation>
    <scope>NUCLEOTIDE SEQUENCE</scope>
    <source>
        <strain evidence="11">SING2019-196</strain>
    </source>
</reference>
<dbReference type="PANTHER" id="PTHR48061:SF12">
    <property type="entry name" value="DISEASE RESISTANCE LIKE PROTEIN"/>
    <property type="match status" value="1"/>
</dbReference>